<keyword evidence="4" id="KW-1003">Cell membrane</keyword>
<dbReference type="InterPro" id="IPR020846">
    <property type="entry name" value="MFS_dom"/>
</dbReference>
<evidence type="ECO:0000256" key="6">
    <source>
        <dbReference type="ARBA" id="ARBA00022989"/>
    </source>
</evidence>
<organism evidence="10 11">
    <name type="scientific">Thermoanaerobacter mathranii subsp. mathranii (strain DSM 11426 / CCUG 53645 / CIP 108742 / A3)</name>
    <dbReference type="NCBI Taxonomy" id="583358"/>
    <lineage>
        <taxon>Bacteria</taxon>
        <taxon>Bacillati</taxon>
        <taxon>Bacillota</taxon>
        <taxon>Clostridia</taxon>
        <taxon>Thermoanaerobacterales</taxon>
        <taxon>Thermoanaerobacteraceae</taxon>
        <taxon>Thermoanaerobacter</taxon>
    </lineage>
</organism>
<feature type="transmembrane region" description="Helical" evidence="8">
    <location>
        <begin position="352"/>
        <end position="369"/>
    </location>
</feature>
<dbReference type="PROSITE" id="PS50850">
    <property type="entry name" value="MFS"/>
    <property type="match status" value="1"/>
</dbReference>
<evidence type="ECO:0000313" key="10">
    <source>
        <dbReference type="EMBL" id="ADH60510.1"/>
    </source>
</evidence>
<keyword evidence="7 8" id="KW-0472">Membrane</keyword>
<dbReference type="NCBIfam" id="TIGR00711">
    <property type="entry name" value="efflux_EmrB"/>
    <property type="match status" value="1"/>
</dbReference>
<dbReference type="Pfam" id="PF07690">
    <property type="entry name" value="MFS_1"/>
    <property type="match status" value="2"/>
</dbReference>
<dbReference type="Gene3D" id="1.20.1250.20">
    <property type="entry name" value="MFS general substrate transporter like domains"/>
    <property type="match status" value="1"/>
</dbReference>
<dbReference type="InterPro" id="IPR011701">
    <property type="entry name" value="MFS"/>
</dbReference>
<feature type="transmembrane region" description="Helical" evidence="8">
    <location>
        <begin position="77"/>
        <end position="100"/>
    </location>
</feature>
<feature type="transmembrane region" description="Helical" evidence="8">
    <location>
        <begin position="197"/>
        <end position="214"/>
    </location>
</feature>
<dbReference type="InterPro" id="IPR004638">
    <property type="entry name" value="EmrB-like"/>
</dbReference>
<evidence type="ECO:0000256" key="1">
    <source>
        <dbReference type="ARBA" id="ARBA00004651"/>
    </source>
</evidence>
<dbReference type="PANTHER" id="PTHR42718">
    <property type="entry name" value="MAJOR FACILITATOR SUPERFAMILY MULTIDRUG TRANSPORTER MFSC"/>
    <property type="match status" value="1"/>
</dbReference>
<feature type="transmembrane region" description="Helical" evidence="8">
    <location>
        <begin position="327"/>
        <end position="346"/>
    </location>
</feature>
<dbReference type="RefSeq" id="WP_013150043.1">
    <property type="nucleotide sequence ID" value="NC_014209.1"/>
</dbReference>
<comment type="subcellular location">
    <subcellularLocation>
        <location evidence="1">Cell membrane</location>
        <topology evidence="1">Multi-pass membrane protein</topology>
    </subcellularLocation>
</comment>
<dbReference type="SUPFAM" id="SSF103473">
    <property type="entry name" value="MFS general substrate transporter"/>
    <property type="match status" value="1"/>
</dbReference>
<gene>
    <name evidence="10" type="ordered locus">Tmath_0772</name>
</gene>
<evidence type="ECO:0000256" key="2">
    <source>
        <dbReference type="ARBA" id="ARBA00008537"/>
    </source>
</evidence>
<name>A0ABM5LPA3_THEM3</name>
<keyword evidence="6 8" id="KW-1133">Transmembrane helix</keyword>
<feature type="transmembrane region" description="Helical" evidence="8">
    <location>
        <begin position="300"/>
        <end position="320"/>
    </location>
</feature>
<dbReference type="PANTHER" id="PTHR42718:SF9">
    <property type="entry name" value="MAJOR FACILITATOR SUPERFAMILY MULTIDRUG TRANSPORTER MFSC"/>
    <property type="match status" value="1"/>
</dbReference>
<feature type="transmembrane region" description="Helical" evidence="8">
    <location>
        <begin position="106"/>
        <end position="127"/>
    </location>
</feature>
<comment type="similarity">
    <text evidence="2">Belongs to the major facilitator superfamily. EmrB family.</text>
</comment>
<evidence type="ECO:0000259" key="9">
    <source>
        <dbReference type="PROSITE" id="PS50850"/>
    </source>
</evidence>
<dbReference type="CDD" id="cd17321">
    <property type="entry name" value="MFS_MMR_MDR_like"/>
    <property type="match status" value="1"/>
</dbReference>
<reference evidence="10 11" key="1">
    <citation type="submission" date="2010-05" db="EMBL/GenBank/DDBJ databases">
        <title>Complete sequence of Thermoanaerobacter mathranii subsp. mathranii mathranii str. A3.</title>
        <authorList>
            <consortium name="US DOE Joint Genome Institute"/>
            <person name="Lucas S."/>
            <person name="Copeland A."/>
            <person name="Lapidus A."/>
            <person name="Cheng J.-F."/>
            <person name="Bruce D."/>
            <person name="Goodwin L."/>
            <person name="Pitluck S."/>
            <person name="Held B."/>
            <person name="Detter J.C."/>
            <person name="Han C."/>
            <person name="Tapia R."/>
            <person name="Land M."/>
            <person name="Hauser L."/>
            <person name="Kyrpides N."/>
            <person name="Mikhailova N."/>
            <person name="Zhou J."/>
            <person name="Hemme C."/>
            <person name="Woyke T."/>
        </authorList>
    </citation>
    <scope>NUCLEOTIDE SEQUENCE [LARGE SCALE GENOMIC DNA]</scope>
    <source>
        <strain evidence="10 11">A3</strain>
    </source>
</reference>
<keyword evidence="3" id="KW-0813">Transport</keyword>
<feature type="transmembrane region" description="Helical" evidence="8">
    <location>
        <begin position="390"/>
        <end position="412"/>
    </location>
</feature>
<evidence type="ECO:0000256" key="4">
    <source>
        <dbReference type="ARBA" id="ARBA00022475"/>
    </source>
</evidence>
<proteinExistence type="inferred from homology"/>
<keyword evidence="11" id="KW-1185">Reference proteome</keyword>
<dbReference type="Proteomes" id="UP000002064">
    <property type="component" value="Chromosome"/>
</dbReference>
<dbReference type="Gene3D" id="1.20.1720.10">
    <property type="entry name" value="Multidrug resistance protein D"/>
    <property type="match status" value="1"/>
</dbReference>
<feature type="transmembrane region" description="Helical" evidence="8">
    <location>
        <begin position="44"/>
        <end position="65"/>
    </location>
</feature>
<feature type="transmembrane region" description="Helical" evidence="8">
    <location>
        <begin position="432"/>
        <end position="454"/>
    </location>
</feature>
<accession>A0ABM5LPA3</accession>
<sequence length="475" mass="51803">MSHKNYNRWAILSAVVIGSIMGPIDGSIVNIAMPEFTKVFHTNITTVSWVSMTYLLVLSSLMMTFGRLGDMLGYKKLYQYGLLTFSISSAVLSLSVNIYMLIIMRAIQAIGAGMVMSMTSAIITSVFPPNERGKALGINAMSISIGLAIGPTLGGFLLSNLGWQSIFYINVPIGIIGYIWAHIVVPDNKGVPEKFDIYGSISFFVFLASLLLFISEGGTWGWTSLPSIISLLTSVTFLTIFVIIENKVDFPMFDFSLLKIRSFTFGNISTLLNFMAQNTMTFLTPFLLQHLGFTTEKTGIIMTSFPLIMFVVAPLSGILADRYGAQILSTIGAVISATALFLMATLTEKSTMFAIMARLALFGVGNAIFQTPNNSAIMGSAPKNRLGVASAFLATMRNVGMVMGIAVGSAIFTNRLKAYQALKFYSNAAFMIAIKEAYIAAGIFSLICAFTSLVRNNVKSIKGKDWFKWRPLLLL</sequence>
<feature type="transmembrane region" description="Helical" evidence="8">
    <location>
        <begin position="9"/>
        <end position="32"/>
    </location>
</feature>
<evidence type="ECO:0000256" key="5">
    <source>
        <dbReference type="ARBA" id="ARBA00022692"/>
    </source>
</evidence>
<keyword evidence="5 8" id="KW-0812">Transmembrane</keyword>
<evidence type="ECO:0000256" key="8">
    <source>
        <dbReference type="SAM" id="Phobius"/>
    </source>
</evidence>
<evidence type="ECO:0000313" key="11">
    <source>
        <dbReference type="Proteomes" id="UP000002064"/>
    </source>
</evidence>
<feature type="domain" description="Major facilitator superfamily (MFS) profile" evidence="9">
    <location>
        <begin position="11"/>
        <end position="459"/>
    </location>
</feature>
<feature type="transmembrane region" description="Helical" evidence="8">
    <location>
        <begin position="220"/>
        <end position="244"/>
    </location>
</feature>
<feature type="transmembrane region" description="Helical" evidence="8">
    <location>
        <begin position="165"/>
        <end position="185"/>
    </location>
</feature>
<evidence type="ECO:0000256" key="3">
    <source>
        <dbReference type="ARBA" id="ARBA00022448"/>
    </source>
</evidence>
<dbReference type="PRINTS" id="PR01036">
    <property type="entry name" value="TCRTETB"/>
</dbReference>
<evidence type="ECO:0000256" key="7">
    <source>
        <dbReference type="ARBA" id="ARBA00023136"/>
    </source>
</evidence>
<protein>
    <submittedName>
        <fullName evidence="10">Drug resistance transporter, EmrB/QacA subfamily</fullName>
    </submittedName>
</protein>
<dbReference type="EMBL" id="CP002032">
    <property type="protein sequence ID" value="ADH60510.1"/>
    <property type="molecule type" value="Genomic_DNA"/>
</dbReference>
<dbReference type="InterPro" id="IPR036259">
    <property type="entry name" value="MFS_trans_sf"/>
</dbReference>
<feature type="transmembrane region" description="Helical" evidence="8">
    <location>
        <begin position="139"/>
        <end position="159"/>
    </location>
</feature>